<evidence type="ECO:0000313" key="1">
    <source>
        <dbReference type="EMBL" id="OTP79452.1"/>
    </source>
</evidence>
<organism evidence="1 2">
    <name type="scientific">Caballeronia sordidicola</name>
    <name type="common">Burkholderia sordidicola</name>
    <dbReference type="NCBI Taxonomy" id="196367"/>
    <lineage>
        <taxon>Bacteria</taxon>
        <taxon>Pseudomonadati</taxon>
        <taxon>Pseudomonadota</taxon>
        <taxon>Betaproteobacteria</taxon>
        <taxon>Burkholderiales</taxon>
        <taxon>Burkholderiaceae</taxon>
        <taxon>Caballeronia</taxon>
    </lineage>
</organism>
<name>A0A242N778_CABSO</name>
<comment type="caution">
    <text evidence="1">The sequence shown here is derived from an EMBL/GenBank/DDBJ whole genome shotgun (WGS) entry which is preliminary data.</text>
</comment>
<evidence type="ECO:0000313" key="2">
    <source>
        <dbReference type="Proteomes" id="UP000195221"/>
    </source>
</evidence>
<dbReference type="AlphaFoldDB" id="A0A242N778"/>
<protein>
    <submittedName>
        <fullName evidence="1">Uncharacterized protein</fullName>
    </submittedName>
</protein>
<proteinExistence type="predicted"/>
<dbReference type="RefSeq" id="WP_075357900.1">
    <property type="nucleotide sequence ID" value="NZ_MSRG01000020.1"/>
</dbReference>
<accession>A0A242N778</accession>
<sequence length="85" mass="9123">MAVIENLADYDRFAAGVEEMDGPALIAQHLVLRGAEHALHSAIYLVPIGAARNIVAEMLENVRHCKRVVEVKAAASAVTLVSESE</sequence>
<gene>
    <name evidence="1" type="ORF">PAMC26577_00895</name>
</gene>
<reference evidence="1 2" key="1">
    <citation type="submission" date="2017-03" db="EMBL/GenBank/DDBJ databases">
        <title>Genome analysis of strain PAMC 26577.</title>
        <authorList>
            <person name="Oh H.-M."/>
            <person name="Yang J.-A."/>
        </authorList>
    </citation>
    <scope>NUCLEOTIDE SEQUENCE [LARGE SCALE GENOMIC DNA]</scope>
    <source>
        <strain evidence="1 2">PAMC 26577</strain>
    </source>
</reference>
<dbReference type="EMBL" id="NBTZ01000009">
    <property type="protein sequence ID" value="OTP79452.1"/>
    <property type="molecule type" value="Genomic_DNA"/>
</dbReference>
<dbReference type="Proteomes" id="UP000195221">
    <property type="component" value="Unassembled WGS sequence"/>
</dbReference>